<dbReference type="Proteomes" id="UP000325113">
    <property type="component" value="Unassembled WGS sequence"/>
</dbReference>
<dbReference type="SUPFAM" id="SSF56112">
    <property type="entry name" value="Protein kinase-like (PK-like)"/>
    <property type="match status" value="1"/>
</dbReference>
<feature type="region of interest" description="Disordered" evidence="1">
    <location>
        <begin position="485"/>
        <end position="511"/>
    </location>
</feature>
<name>A0A5A8DNW2_CAFRO</name>
<evidence type="ECO:0000259" key="2">
    <source>
        <dbReference type="PROSITE" id="PS50011"/>
    </source>
</evidence>
<organism evidence="3 4">
    <name type="scientific">Cafeteria roenbergensis</name>
    <name type="common">Marine flagellate</name>
    <dbReference type="NCBI Taxonomy" id="33653"/>
    <lineage>
        <taxon>Eukaryota</taxon>
        <taxon>Sar</taxon>
        <taxon>Stramenopiles</taxon>
        <taxon>Bigyra</taxon>
        <taxon>Opalozoa</taxon>
        <taxon>Bicosoecida</taxon>
        <taxon>Cafeteriaceae</taxon>
        <taxon>Cafeteria</taxon>
    </lineage>
</organism>
<feature type="region of interest" description="Disordered" evidence="1">
    <location>
        <begin position="557"/>
        <end position="580"/>
    </location>
</feature>
<feature type="region of interest" description="Disordered" evidence="1">
    <location>
        <begin position="746"/>
        <end position="824"/>
    </location>
</feature>
<feature type="compositionally biased region" description="Low complexity" evidence="1">
    <location>
        <begin position="410"/>
        <end position="419"/>
    </location>
</feature>
<dbReference type="InterPro" id="IPR008271">
    <property type="entry name" value="Ser/Thr_kinase_AS"/>
</dbReference>
<feature type="region of interest" description="Disordered" evidence="1">
    <location>
        <begin position="406"/>
        <end position="438"/>
    </location>
</feature>
<dbReference type="Pfam" id="PF00069">
    <property type="entry name" value="Pkinase"/>
    <property type="match status" value="1"/>
</dbReference>
<dbReference type="SMART" id="SM00220">
    <property type="entry name" value="S_TKc"/>
    <property type="match status" value="1"/>
</dbReference>
<feature type="domain" description="Protein kinase" evidence="2">
    <location>
        <begin position="1"/>
        <end position="222"/>
    </location>
</feature>
<dbReference type="PROSITE" id="PS00108">
    <property type="entry name" value="PROTEIN_KINASE_ST"/>
    <property type="match status" value="1"/>
</dbReference>
<accession>A0A5A8DNW2</accession>
<dbReference type="GO" id="GO:0004672">
    <property type="term" value="F:protein kinase activity"/>
    <property type="evidence" value="ECO:0007669"/>
    <property type="project" value="InterPro"/>
</dbReference>
<proteinExistence type="predicted"/>
<comment type="caution">
    <text evidence="3">The sequence shown here is derived from an EMBL/GenBank/DDBJ whole genome shotgun (WGS) entry which is preliminary data.</text>
</comment>
<feature type="region of interest" description="Disordered" evidence="1">
    <location>
        <begin position="328"/>
        <end position="390"/>
    </location>
</feature>
<dbReference type="InterPro" id="IPR011009">
    <property type="entry name" value="Kinase-like_dom_sf"/>
</dbReference>
<sequence length="943" mass="95014">MLKTLSHPNLVDCLTSFTDVDRDKVVFVMPKATNDVAAFLRTYAQDMLAVRFLRRWVRQILEGLAHLHAQRPPIIHRDIKPENLLYNSSEGVIRIADFGIAISSSAATPSSMSAHGDRTDIQGTPNYMPPEAFDGTVDPSMDIYALGMTVVNMATGVLPFNECGNVGQIYNKLMQNRMPAAYKLIRHRSVRDFVKACVRIQQPGPDGTISFDPDVCFAHRDSTRTAGSGAFSVRHDALDMAALQRHLPDHLRPGSSFDRSARSQSHHSQRSSTGTLVTMAEPRNRSNRRLPTAVSALDIDACGSPTGSQAVPSGRALRTASGRVGLSAGHTSAEWGGAELDSGTGDRSAGGDETGGMRGAGSASPRVPRSVGTMMRRSGSARAHQGRVRASSGFTNLAAVEGSASVMREPLAPSSAPSRGSGGHSQDDGFLPGLATGRPEEGTFARGFAAAALQQGHEGVAAIVAGSFRAAAMVLNPGVAGRRSADEQAAEGRASASVDGGARGGAGDAVAGLSSASSPLASAAVTVAAGSEALSGGRVARSLGGDAAALESVAGSAAPSSASNSGHPASAPAAPAGAMPSAPLQAGAALAASTAVVPSGAAALAAVDTTPLTTVSDRVGSWQGRHTLLQAAVGTVLGMGAPHAKGGCTVITCHDEAASDEDATAAAAAAAAAAGAAAAGPPTTAPGPGGSASEPGGAGAGGSAAAAGTSRPCVLIDHALLSWEFPVGDVGSSSLPGAGGSVPSDLAMMGFPGAGDADGMGGDDEGRGGDMAETEDEEDEDEDDEDEEEEEDGDDHDRDLAADSGGVSSSHLGRGGSGENQACLDRSRPAHADGLARNIVAAVEDALSSVRCPPSWAEVALANQPAPSGKVEGSAPRLVLGEAAAAVAARQATAGREDALSTTAGRDEAARVLSMLLRVASVSREARHHHLAAGDSLSVRVST</sequence>
<dbReference type="AlphaFoldDB" id="A0A5A8DNW2"/>
<dbReference type="PROSITE" id="PS50011">
    <property type="entry name" value="PROTEIN_KINASE_DOM"/>
    <property type="match status" value="1"/>
</dbReference>
<feature type="region of interest" description="Disordered" evidence="1">
    <location>
        <begin position="678"/>
        <end position="707"/>
    </location>
</feature>
<dbReference type="GO" id="GO:0005524">
    <property type="term" value="F:ATP binding"/>
    <property type="evidence" value="ECO:0007669"/>
    <property type="project" value="InterPro"/>
</dbReference>
<protein>
    <recommendedName>
        <fullName evidence="2">Protein kinase domain-containing protein</fullName>
    </recommendedName>
</protein>
<gene>
    <name evidence="3" type="ORF">FNF31_00999</name>
</gene>
<dbReference type="Gene3D" id="1.10.510.10">
    <property type="entry name" value="Transferase(Phosphotransferase) domain 1"/>
    <property type="match status" value="1"/>
</dbReference>
<evidence type="ECO:0000256" key="1">
    <source>
        <dbReference type="SAM" id="MobiDB-lite"/>
    </source>
</evidence>
<evidence type="ECO:0000313" key="3">
    <source>
        <dbReference type="EMBL" id="KAA0167113.1"/>
    </source>
</evidence>
<feature type="compositionally biased region" description="Acidic residues" evidence="1">
    <location>
        <begin position="772"/>
        <end position="794"/>
    </location>
</feature>
<feature type="region of interest" description="Disordered" evidence="1">
    <location>
        <begin position="249"/>
        <end position="291"/>
    </location>
</feature>
<dbReference type="InterPro" id="IPR000719">
    <property type="entry name" value="Prot_kinase_dom"/>
</dbReference>
<dbReference type="PANTHER" id="PTHR13902">
    <property type="entry name" value="SERINE/THREONINE-PROTEIN KINASE WNK WITH NO LYSINE -RELATED"/>
    <property type="match status" value="1"/>
</dbReference>
<evidence type="ECO:0000313" key="4">
    <source>
        <dbReference type="Proteomes" id="UP000325113"/>
    </source>
</evidence>
<reference evidence="3 4" key="1">
    <citation type="submission" date="2019-07" db="EMBL/GenBank/DDBJ databases">
        <title>Genomes of Cafeteria roenbergensis.</title>
        <authorList>
            <person name="Fischer M.G."/>
            <person name="Hackl T."/>
            <person name="Roman M."/>
        </authorList>
    </citation>
    <scope>NUCLEOTIDE SEQUENCE [LARGE SCALE GENOMIC DNA]</scope>
    <source>
        <strain evidence="3 4">Cflag</strain>
    </source>
</reference>
<dbReference type="InterPro" id="IPR050588">
    <property type="entry name" value="WNK_Ser-Thr_kinase"/>
</dbReference>
<dbReference type="EMBL" id="VLTM01000006">
    <property type="protein sequence ID" value="KAA0167113.1"/>
    <property type="molecule type" value="Genomic_DNA"/>
</dbReference>